<feature type="compositionally biased region" description="Low complexity" evidence="1">
    <location>
        <begin position="214"/>
        <end position="226"/>
    </location>
</feature>
<dbReference type="EMBL" id="CP063189">
    <property type="protein sequence ID" value="WCZ32132.1"/>
    <property type="molecule type" value="Genomic_DNA"/>
</dbReference>
<dbReference type="Pfam" id="PF07690">
    <property type="entry name" value="MFS_1"/>
    <property type="match status" value="1"/>
</dbReference>
<feature type="transmembrane region" description="Helical" evidence="2">
    <location>
        <begin position="55"/>
        <end position="76"/>
    </location>
</feature>
<reference evidence="3 4" key="1">
    <citation type="submission" date="2020-10" db="EMBL/GenBank/DDBJ databases">
        <title>Complete genome sequence of Corynebacterium massiliense DSM 45435, type strain of Corynebacterium massiliense.</title>
        <authorList>
            <person name="Busche T."/>
            <person name="Kalinowski J."/>
            <person name="Ruckert C."/>
        </authorList>
    </citation>
    <scope>NUCLEOTIDE SEQUENCE [LARGE SCALE GENOMIC DNA]</scope>
    <source>
        <strain evidence="3 4">DSM 45435</strain>
    </source>
</reference>
<evidence type="ECO:0000313" key="4">
    <source>
        <dbReference type="Proteomes" id="UP001220064"/>
    </source>
</evidence>
<feature type="transmembrane region" description="Helical" evidence="2">
    <location>
        <begin position="145"/>
        <end position="165"/>
    </location>
</feature>
<feature type="transmembrane region" description="Helical" evidence="2">
    <location>
        <begin position="337"/>
        <end position="358"/>
    </location>
</feature>
<keyword evidence="2" id="KW-1133">Transmembrane helix</keyword>
<feature type="transmembrane region" description="Helical" evidence="2">
    <location>
        <begin position="110"/>
        <end position="133"/>
    </location>
</feature>
<feature type="transmembrane region" description="Helical" evidence="2">
    <location>
        <begin position="177"/>
        <end position="196"/>
    </location>
</feature>
<dbReference type="RefSeq" id="WP_022862847.1">
    <property type="nucleotide sequence ID" value="NZ_ATVG01000004.1"/>
</dbReference>
<feature type="transmembrane region" description="Helical" evidence="2">
    <location>
        <begin position="370"/>
        <end position="393"/>
    </location>
</feature>
<dbReference type="InterPro" id="IPR011701">
    <property type="entry name" value="MFS"/>
</dbReference>
<proteinExistence type="predicted"/>
<evidence type="ECO:0000313" key="3">
    <source>
        <dbReference type="EMBL" id="WCZ32132.1"/>
    </source>
</evidence>
<dbReference type="Proteomes" id="UP001220064">
    <property type="component" value="Chromosome"/>
</dbReference>
<name>A0ABY7U9H1_9CORY</name>
<keyword evidence="4" id="KW-1185">Reference proteome</keyword>
<dbReference type="PANTHER" id="PTHR23523:SF2">
    <property type="entry name" value="2-NITROIMIDAZOLE TRANSPORTER"/>
    <property type="match status" value="1"/>
</dbReference>
<feature type="transmembrane region" description="Helical" evidence="2">
    <location>
        <begin position="399"/>
        <end position="418"/>
    </location>
</feature>
<evidence type="ECO:0000256" key="2">
    <source>
        <dbReference type="SAM" id="Phobius"/>
    </source>
</evidence>
<dbReference type="SUPFAM" id="SSF103473">
    <property type="entry name" value="MFS general substrate transporter"/>
    <property type="match status" value="1"/>
</dbReference>
<keyword evidence="2" id="KW-0812">Transmembrane</keyword>
<dbReference type="Gene3D" id="1.20.1250.20">
    <property type="entry name" value="MFS general substrate transporter like domains"/>
    <property type="match status" value="1"/>
</dbReference>
<organism evidence="3 4">
    <name type="scientific">Corynebacterium massiliense DSM 45435</name>
    <dbReference type="NCBI Taxonomy" id="1121364"/>
    <lineage>
        <taxon>Bacteria</taxon>
        <taxon>Bacillati</taxon>
        <taxon>Actinomycetota</taxon>
        <taxon>Actinomycetes</taxon>
        <taxon>Mycobacteriales</taxon>
        <taxon>Corynebacteriaceae</taxon>
        <taxon>Corynebacterium</taxon>
    </lineage>
</organism>
<dbReference type="PANTHER" id="PTHR23523">
    <property type="match status" value="1"/>
</dbReference>
<feature type="region of interest" description="Disordered" evidence="1">
    <location>
        <begin position="202"/>
        <end position="229"/>
    </location>
</feature>
<dbReference type="InterPro" id="IPR036259">
    <property type="entry name" value="MFS_trans_sf"/>
</dbReference>
<keyword evidence="2" id="KW-0472">Membrane</keyword>
<gene>
    <name evidence="3" type="primary">yycB</name>
    <name evidence="3" type="ORF">CMASS_03390</name>
</gene>
<feature type="transmembrane region" description="Helical" evidence="2">
    <location>
        <begin position="240"/>
        <end position="260"/>
    </location>
</feature>
<feature type="transmembrane region" description="Helical" evidence="2">
    <location>
        <begin position="280"/>
        <end position="300"/>
    </location>
</feature>
<protein>
    <submittedName>
        <fullName evidence="3">Transporter YycB</fullName>
    </submittedName>
</protein>
<sequence length="433" mass="44189">MAAGKTSSRSARTPSLGFGFAALAVVAAAINLRAGIASVAPVIDDIATAFDVSAGTAGLLTALPGFLFALMGWGAVPLARRAGFTPVIAAGGALITAGLALRPFVGGFPLFLVLTTAVVAGIAVGNVLLPAWIKTHVPHRQAVGLMSAYTAILGLSGAIAPLSALCFSGDAAWKWAIGVWAIPAVAQLVVWALALLRTGRDTPRGSETENQEPASGTQATAGAGSTAEERAARRAAAKAPLWKSPTAVAMLLFFGTQSSMAYTQMGWLPQMLMDQGVSSGMASVTLAILGAFNVAGGVIMPQLAARMRRLTVVPVALAALTFAGWLGVFAAPAAAPILWGTLLGIGGMCFPLAIALLAQRTKSPLVTARLSGFVQPGGYLLAGLVPLVVGWLYGLTGGWAASLWLLMIMCAGLLVFGVRATRDIYIDDELVAA</sequence>
<evidence type="ECO:0000256" key="1">
    <source>
        <dbReference type="SAM" id="MobiDB-lite"/>
    </source>
</evidence>
<feature type="transmembrane region" description="Helical" evidence="2">
    <location>
        <begin position="312"/>
        <end position="331"/>
    </location>
</feature>
<dbReference type="InterPro" id="IPR052524">
    <property type="entry name" value="MFS_Cyanate_Porter"/>
</dbReference>
<accession>A0ABY7U9H1</accession>
<feature type="transmembrane region" description="Helical" evidence="2">
    <location>
        <begin position="83"/>
        <end position="104"/>
    </location>
</feature>